<evidence type="ECO:0000313" key="10">
    <source>
        <dbReference type="EMBL" id="SUX11438.1"/>
    </source>
</evidence>
<dbReference type="PANTHER" id="PTHR30176:SF3">
    <property type="entry name" value="FERREDOXIN-TYPE PROTEIN NAPH"/>
    <property type="match status" value="1"/>
</dbReference>
<dbReference type="Pfam" id="PF13237">
    <property type="entry name" value="Fer4_10"/>
    <property type="match status" value="1"/>
</dbReference>
<dbReference type="NCBIfam" id="TIGR02163">
    <property type="entry name" value="napH"/>
    <property type="match status" value="1"/>
</dbReference>
<dbReference type="Proteomes" id="UP000254920">
    <property type="component" value="Unassembled WGS sequence"/>
</dbReference>
<dbReference type="GO" id="GO:0046872">
    <property type="term" value="F:metal ion binding"/>
    <property type="evidence" value="ECO:0007669"/>
    <property type="project" value="UniProtKB-KW"/>
</dbReference>
<evidence type="ECO:0000256" key="7">
    <source>
        <dbReference type="ARBA" id="ARBA00023014"/>
    </source>
</evidence>
<dbReference type="EMBL" id="UFVD01000001">
    <property type="protein sequence ID" value="SUX11438.1"/>
    <property type="molecule type" value="Genomic_DNA"/>
</dbReference>
<dbReference type="InterPro" id="IPR051684">
    <property type="entry name" value="Electron_Trans/Redox"/>
</dbReference>
<name>A0A381DLC4_9BACT</name>
<keyword evidence="8" id="KW-1133">Transmembrane helix</keyword>
<dbReference type="InterPro" id="IPR017900">
    <property type="entry name" value="4Fe4S_Fe_S_CS"/>
</dbReference>
<evidence type="ECO:0000256" key="3">
    <source>
        <dbReference type="ARBA" id="ARBA00022723"/>
    </source>
</evidence>
<evidence type="ECO:0000256" key="5">
    <source>
        <dbReference type="ARBA" id="ARBA00022982"/>
    </source>
</evidence>
<dbReference type="InterPro" id="IPR017896">
    <property type="entry name" value="4Fe4S_Fe-S-bd"/>
</dbReference>
<keyword evidence="7" id="KW-0411">Iron-sulfur</keyword>
<keyword evidence="4" id="KW-0677">Repeat</keyword>
<keyword evidence="5" id="KW-0249">Electron transport</keyword>
<reference evidence="10 11" key="1">
    <citation type="submission" date="2018-06" db="EMBL/GenBank/DDBJ databases">
        <authorList>
            <consortium name="Pathogen Informatics"/>
            <person name="Doyle S."/>
        </authorList>
    </citation>
    <scope>NUCLEOTIDE SEQUENCE [LARGE SCALE GENOMIC DNA]</scope>
    <source>
        <strain evidence="10 11">NCTC12475</strain>
    </source>
</reference>
<feature type="transmembrane region" description="Helical" evidence="8">
    <location>
        <begin position="83"/>
        <end position="101"/>
    </location>
</feature>
<evidence type="ECO:0000256" key="6">
    <source>
        <dbReference type="ARBA" id="ARBA00023004"/>
    </source>
</evidence>
<feature type="domain" description="4Fe-4S ferredoxin-type" evidence="9">
    <location>
        <begin position="230"/>
        <end position="258"/>
    </location>
</feature>
<gene>
    <name evidence="10" type="primary">yccM</name>
    <name evidence="10" type="ORF">NCTC12475_01663</name>
</gene>
<dbReference type="PROSITE" id="PS51379">
    <property type="entry name" value="4FE4S_FER_2"/>
    <property type="match status" value="2"/>
</dbReference>
<keyword evidence="3" id="KW-0479">Metal-binding</keyword>
<evidence type="ECO:0000313" key="11">
    <source>
        <dbReference type="Proteomes" id="UP000254920"/>
    </source>
</evidence>
<feature type="transmembrane region" description="Helical" evidence="8">
    <location>
        <begin position="50"/>
        <end position="76"/>
    </location>
</feature>
<dbReference type="InterPro" id="IPR011886">
    <property type="entry name" value="NapH_MauN"/>
</dbReference>
<dbReference type="GO" id="GO:0005886">
    <property type="term" value="C:plasma membrane"/>
    <property type="evidence" value="ECO:0007669"/>
    <property type="project" value="TreeGrafter"/>
</dbReference>
<dbReference type="AlphaFoldDB" id="A0A381DLC4"/>
<accession>A0A381DLC4</accession>
<evidence type="ECO:0000256" key="1">
    <source>
        <dbReference type="ARBA" id="ARBA00022448"/>
    </source>
</evidence>
<sequence>MIKYGFISKISQIIILIVFIVGNFYGLNVLKGDLSSSVLFNTIPLSDPFAVLQIYLASFSISLNAIIGAFVIFCVYSLIAPRVFCSWVCPVNLITSFAYFIKQKFGINKDTKVLNLSKNLRYFLLILSFVLSFLLGVPAFENISYIGIVQRGIIFLDLSVILWILAIFIFELYISDRGICSHICPLGAFYAIISKFSLIRVHYDMKDCSKCMDCKSVCPEKHVLNMVGKENGYVSSECISCGKCIDICKHNSLKFDIRSLRRK</sequence>
<dbReference type="Pfam" id="PF12801">
    <property type="entry name" value="Fer4_5"/>
    <property type="match status" value="2"/>
</dbReference>
<keyword evidence="8" id="KW-0812">Transmembrane</keyword>
<dbReference type="SUPFAM" id="SSF54862">
    <property type="entry name" value="4Fe-4S ferredoxins"/>
    <property type="match status" value="1"/>
</dbReference>
<evidence type="ECO:0000256" key="4">
    <source>
        <dbReference type="ARBA" id="ARBA00022737"/>
    </source>
</evidence>
<dbReference type="PROSITE" id="PS00198">
    <property type="entry name" value="4FE4S_FER_1"/>
    <property type="match status" value="1"/>
</dbReference>
<evidence type="ECO:0000256" key="2">
    <source>
        <dbReference type="ARBA" id="ARBA00022485"/>
    </source>
</evidence>
<evidence type="ECO:0000259" key="9">
    <source>
        <dbReference type="PROSITE" id="PS51379"/>
    </source>
</evidence>
<keyword evidence="2" id="KW-0004">4Fe-4S</keyword>
<dbReference type="Gene3D" id="3.30.70.20">
    <property type="match status" value="1"/>
</dbReference>
<keyword evidence="8" id="KW-0472">Membrane</keyword>
<feature type="transmembrane region" description="Helical" evidence="8">
    <location>
        <begin position="121"/>
        <end position="140"/>
    </location>
</feature>
<organism evidence="10 11">
    <name type="scientific">Campylobacter sputorum subsp. sputorum</name>
    <dbReference type="NCBI Taxonomy" id="32024"/>
    <lineage>
        <taxon>Bacteria</taxon>
        <taxon>Pseudomonadati</taxon>
        <taxon>Campylobacterota</taxon>
        <taxon>Epsilonproteobacteria</taxon>
        <taxon>Campylobacterales</taxon>
        <taxon>Campylobacteraceae</taxon>
        <taxon>Campylobacter</taxon>
    </lineage>
</organism>
<protein>
    <submittedName>
        <fullName evidence="10">NapH/MauN family ferredoxin-type protein</fullName>
    </submittedName>
</protein>
<feature type="transmembrane region" description="Helical" evidence="8">
    <location>
        <begin position="152"/>
        <end position="174"/>
    </location>
</feature>
<keyword evidence="6" id="KW-0408">Iron</keyword>
<dbReference type="NCBIfam" id="NF007013">
    <property type="entry name" value="PRK09477.1"/>
    <property type="match status" value="1"/>
</dbReference>
<proteinExistence type="predicted"/>
<keyword evidence="11" id="KW-1185">Reference proteome</keyword>
<feature type="transmembrane region" description="Helical" evidence="8">
    <location>
        <begin position="12"/>
        <end position="30"/>
    </location>
</feature>
<feature type="domain" description="4Fe-4S ferredoxin-type" evidence="9">
    <location>
        <begin position="199"/>
        <end position="229"/>
    </location>
</feature>
<dbReference type="PANTHER" id="PTHR30176">
    <property type="entry name" value="FERREDOXIN-TYPE PROTEIN NAPH"/>
    <property type="match status" value="1"/>
</dbReference>
<keyword evidence="1" id="KW-0813">Transport</keyword>
<dbReference type="STRING" id="32024.GCA_000788295_00802"/>
<evidence type="ECO:0000256" key="8">
    <source>
        <dbReference type="SAM" id="Phobius"/>
    </source>
</evidence>
<dbReference type="GO" id="GO:0051539">
    <property type="term" value="F:4 iron, 4 sulfur cluster binding"/>
    <property type="evidence" value="ECO:0007669"/>
    <property type="project" value="UniProtKB-KW"/>
</dbReference>